<dbReference type="EMBL" id="OC000502">
    <property type="protein sequence ID" value="CAD7257514.1"/>
    <property type="molecule type" value="Genomic_DNA"/>
</dbReference>
<protein>
    <submittedName>
        <fullName evidence="2">Uncharacterized protein</fullName>
    </submittedName>
</protein>
<feature type="region of interest" description="Disordered" evidence="1">
    <location>
        <begin position="115"/>
        <end position="138"/>
    </location>
</feature>
<feature type="compositionally biased region" description="Basic and acidic residues" evidence="1">
    <location>
        <begin position="117"/>
        <end position="128"/>
    </location>
</feature>
<sequence>MIDQSCDKATMIGQWCDKATVIGQWCDKATVIGQWCDKATMIGQRCNKATVIGQWCDKAKYLISMLRSFYKLHTIVFEDASRALKSPLSPTQKLYLQFLNSIDLSQSLQYAADAGESLERQQHSEKPPPVHPTEIRTSISPSSAVKLNMTSAFVNYATEAGNLPQPVRGEEKESLGGTKETKQGTGVKFYSSGARQS</sequence>
<gene>
    <name evidence="2" type="ORF">TSIB3V08_LOCUS1772</name>
</gene>
<dbReference type="AlphaFoldDB" id="A0A7R9FWX5"/>
<evidence type="ECO:0000256" key="1">
    <source>
        <dbReference type="SAM" id="MobiDB-lite"/>
    </source>
</evidence>
<organism evidence="2">
    <name type="scientific">Timema shepardi</name>
    <name type="common">Walking stick</name>
    <dbReference type="NCBI Taxonomy" id="629360"/>
    <lineage>
        <taxon>Eukaryota</taxon>
        <taxon>Metazoa</taxon>
        <taxon>Ecdysozoa</taxon>
        <taxon>Arthropoda</taxon>
        <taxon>Hexapoda</taxon>
        <taxon>Insecta</taxon>
        <taxon>Pterygota</taxon>
        <taxon>Neoptera</taxon>
        <taxon>Polyneoptera</taxon>
        <taxon>Phasmatodea</taxon>
        <taxon>Timematodea</taxon>
        <taxon>Timematoidea</taxon>
        <taxon>Timematidae</taxon>
        <taxon>Timema</taxon>
    </lineage>
</organism>
<feature type="compositionally biased region" description="Basic and acidic residues" evidence="1">
    <location>
        <begin position="168"/>
        <end position="182"/>
    </location>
</feature>
<evidence type="ECO:0000313" key="2">
    <source>
        <dbReference type="EMBL" id="CAD7257514.1"/>
    </source>
</evidence>
<accession>A0A7R9FWX5</accession>
<reference evidence="2" key="1">
    <citation type="submission" date="2020-11" db="EMBL/GenBank/DDBJ databases">
        <authorList>
            <person name="Tran Van P."/>
        </authorList>
    </citation>
    <scope>NUCLEOTIDE SEQUENCE</scope>
</reference>
<proteinExistence type="predicted"/>
<name>A0A7R9FWX5_TIMSH</name>
<feature type="region of interest" description="Disordered" evidence="1">
    <location>
        <begin position="160"/>
        <end position="197"/>
    </location>
</feature>